<evidence type="ECO:0000256" key="1">
    <source>
        <dbReference type="ARBA" id="ARBA00022722"/>
    </source>
</evidence>
<dbReference type="Gene3D" id="3.90.320.10">
    <property type="match status" value="1"/>
</dbReference>
<evidence type="ECO:0000256" key="5">
    <source>
        <dbReference type="ARBA" id="ARBA00022806"/>
    </source>
</evidence>
<evidence type="ECO:0000259" key="11">
    <source>
        <dbReference type="Pfam" id="PF13361"/>
    </source>
</evidence>
<sequence length="471" mass="52782">MNRWNERNPSATLREYADLVQDEDFEAQPLLSYQSRTDDRVVVTTLHQAKGLEFEVVFIADAVEGVFPDLRPGDSYLGVRHLLPHLPTGTAEYRLFRLQEERRLAYTAMTRARSAVVWTATATGDVIGNGVPSRFLSLVAGPDSAVQAVTLDTADRLPVTANEAEAWLRRKGADPTLPEPERRAALTLLTGGPDWNMRPIDDFAGMRDRGPDTGVIPPPIRLSPSQGEAYAQCPRRYALERRLHIGDSSSLYASFGTMVHAILEHVERIAWDQHGRASTDTEALERLDEVFDPADFGGEPFARSWHNRAVDTISRVYEWDMLRHEPVALEEDVSMEIDGVRWRGIVDRIDRLDAGLRIVDYKTSTTPARQEDAATSLQLGFYFLATREHERLSRLGQPVAGEFWYPSKSLKTKFVRRAFDPSLADDVEAEIRRITAGIVAEEFPPTPGSACESCSVRLVCPEFPEGTETFV</sequence>
<dbReference type="Pfam" id="PF13361">
    <property type="entry name" value="UvrD_C"/>
    <property type="match status" value="1"/>
</dbReference>
<dbReference type="InterPro" id="IPR027417">
    <property type="entry name" value="P-loop_NTPase"/>
</dbReference>
<reference evidence="12" key="1">
    <citation type="submission" date="2018-06" db="EMBL/GenBank/DDBJ databases">
        <authorList>
            <person name="Zhirakovskaya E."/>
        </authorList>
    </citation>
    <scope>NUCLEOTIDE SEQUENCE</scope>
</reference>
<keyword evidence="6" id="KW-0269">Exonuclease</keyword>
<dbReference type="GO" id="GO:0000725">
    <property type="term" value="P:recombinational repair"/>
    <property type="evidence" value="ECO:0007669"/>
    <property type="project" value="TreeGrafter"/>
</dbReference>
<dbReference type="PANTHER" id="PTHR11070">
    <property type="entry name" value="UVRD / RECB / PCRA DNA HELICASE FAMILY MEMBER"/>
    <property type="match status" value="1"/>
</dbReference>
<dbReference type="InterPro" id="IPR014017">
    <property type="entry name" value="DNA_helicase_UvrD-like_C"/>
</dbReference>
<dbReference type="GO" id="GO:0043138">
    <property type="term" value="F:3'-5' DNA helicase activity"/>
    <property type="evidence" value="ECO:0007669"/>
    <property type="project" value="TreeGrafter"/>
</dbReference>
<keyword evidence="5 12" id="KW-0347">Helicase</keyword>
<name>A0A3B0S097_9ZZZZ</name>
<keyword evidence="2" id="KW-0547">Nucleotide-binding</keyword>
<gene>
    <name evidence="12" type="ORF">MNBD_ACTINO02-1356</name>
</gene>
<dbReference type="PANTHER" id="PTHR11070:SF2">
    <property type="entry name" value="ATP-DEPENDENT DNA HELICASE SRS2"/>
    <property type="match status" value="1"/>
</dbReference>
<organism evidence="12">
    <name type="scientific">hydrothermal vent metagenome</name>
    <dbReference type="NCBI Taxonomy" id="652676"/>
    <lineage>
        <taxon>unclassified sequences</taxon>
        <taxon>metagenomes</taxon>
        <taxon>ecological metagenomes</taxon>
    </lineage>
</organism>
<dbReference type="AlphaFoldDB" id="A0A3B0S097"/>
<dbReference type="EMBL" id="UOEK01000131">
    <property type="protein sequence ID" value="VAV98117.1"/>
    <property type="molecule type" value="Genomic_DNA"/>
</dbReference>
<dbReference type="InterPro" id="IPR038726">
    <property type="entry name" value="PDDEXK_AddAB-type"/>
</dbReference>
<keyword evidence="7" id="KW-0067">ATP-binding</keyword>
<evidence type="ECO:0000256" key="6">
    <source>
        <dbReference type="ARBA" id="ARBA00022839"/>
    </source>
</evidence>
<accession>A0A3B0S097</accession>
<dbReference type="InterPro" id="IPR000212">
    <property type="entry name" value="DNA_helicase_UvrD/REP"/>
</dbReference>
<feature type="domain" description="UvrD-like helicase C-terminal" evidence="11">
    <location>
        <begin position="34"/>
        <end position="119"/>
    </location>
</feature>
<protein>
    <submittedName>
        <fullName evidence="12">ATP-dependent DNA helicase UvrD/PcrA</fullName>
        <ecNumber evidence="12">3.6.4.12</ecNumber>
    </submittedName>
</protein>
<evidence type="ECO:0000259" key="10">
    <source>
        <dbReference type="Pfam" id="PF12705"/>
    </source>
</evidence>
<dbReference type="SUPFAM" id="SSF52980">
    <property type="entry name" value="Restriction endonuclease-like"/>
    <property type="match status" value="1"/>
</dbReference>
<evidence type="ECO:0000256" key="8">
    <source>
        <dbReference type="ARBA" id="ARBA00023125"/>
    </source>
</evidence>
<evidence type="ECO:0000256" key="7">
    <source>
        <dbReference type="ARBA" id="ARBA00022840"/>
    </source>
</evidence>
<dbReference type="GO" id="GO:0005524">
    <property type="term" value="F:ATP binding"/>
    <property type="evidence" value="ECO:0007669"/>
    <property type="project" value="UniProtKB-KW"/>
</dbReference>
<keyword evidence="4 12" id="KW-0378">Hydrolase</keyword>
<dbReference type="InterPro" id="IPR011335">
    <property type="entry name" value="Restrct_endonuc-II-like"/>
</dbReference>
<evidence type="ECO:0000256" key="3">
    <source>
        <dbReference type="ARBA" id="ARBA00022763"/>
    </source>
</evidence>
<dbReference type="Pfam" id="PF12705">
    <property type="entry name" value="PDDEXK_1"/>
    <property type="match status" value="1"/>
</dbReference>
<dbReference type="SUPFAM" id="SSF52540">
    <property type="entry name" value="P-loop containing nucleoside triphosphate hydrolases"/>
    <property type="match status" value="1"/>
</dbReference>
<dbReference type="GO" id="GO:0004527">
    <property type="term" value="F:exonuclease activity"/>
    <property type="evidence" value="ECO:0007669"/>
    <property type="project" value="UniProtKB-KW"/>
</dbReference>
<dbReference type="GO" id="GO:0003677">
    <property type="term" value="F:DNA binding"/>
    <property type="evidence" value="ECO:0007669"/>
    <property type="project" value="UniProtKB-KW"/>
</dbReference>
<proteinExistence type="predicted"/>
<keyword evidence="9" id="KW-0234">DNA repair</keyword>
<evidence type="ECO:0000256" key="4">
    <source>
        <dbReference type="ARBA" id="ARBA00022801"/>
    </source>
</evidence>
<dbReference type="InterPro" id="IPR011604">
    <property type="entry name" value="PDDEXK-like_dom_sf"/>
</dbReference>
<dbReference type="Gene3D" id="1.10.486.10">
    <property type="entry name" value="PCRA, domain 4"/>
    <property type="match status" value="1"/>
</dbReference>
<keyword evidence="8" id="KW-0238">DNA-binding</keyword>
<keyword evidence="3" id="KW-0227">DNA damage</keyword>
<dbReference type="Gene3D" id="3.40.50.300">
    <property type="entry name" value="P-loop containing nucleotide triphosphate hydrolases"/>
    <property type="match status" value="1"/>
</dbReference>
<dbReference type="EC" id="3.6.4.12" evidence="12"/>
<evidence type="ECO:0000313" key="12">
    <source>
        <dbReference type="EMBL" id="VAV98117.1"/>
    </source>
</evidence>
<evidence type="ECO:0000256" key="2">
    <source>
        <dbReference type="ARBA" id="ARBA00022741"/>
    </source>
</evidence>
<feature type="domain" description="PD-(D/E)XK endonuclease-like" evidence="10">
    <location>
        <begin position="221"/>
        <end position="461"/>
    </location>
</feature>
<keyword evidence="1" id="KW-0540">Nuclease</keyword>
<evidence type="ECO:0000256" key="9">
    <source>
        <dbReference type="ARBA" id="ARBA00023204"/>
    </source>
</evidence>